<keyword evidence="3" id="KW-0658">Purine biosynthesis</keyword>
<dbReference type="GO" id="GO:0006189">
    <property type="term" value="P:'de novo' IMP biosynthetic process"/>
    <property type="evidence" value="ECO:0007669"/>
    <property type="project" value="InterPro"/>
</dbReference>
<dbReference type="EMBL" id="JACYNN010000017">
    <property type="protein sequence ID" value="MBD8108370.1"/>
    <property type="molecule type" value="Genomic_DNA"/>
</dbReference>
<dbReference type="RefSeq" id="WP_062742593.1">
    <property type="nucleotide sequence ID" value="NZ_CP123752.1"/>
</dbReference>
<sequence>MKKVAFLFSGRGTLITAVQDAVADACEPAQLSLVLTNNRDFEAGKNPAFSGISVIKVNHQDYEDRDSFEKKIATYLNEINVDLVILGGFRRIFSSSFVHLFGHKTMNTHPSILPAFPGDKAQLRAITQGVKISGATLHFINDEVDAGPIIDQEPVRIANGMTENALKEAILLAEKKMIYRAVRAFIEGRITLDGDKVIYEEDIYV</sequence>
<dbReference type="PANTHER" id="PTHR43369">
    <property type="entry name" value="PHOSPHORIBOSYLGLYCINAMIDE FORMYLTRANSFERASE"/>
    <property type="match status" value="1"/>
</dbReference>
<dbReference type="InterPro" id="IPR004607">
    <property type="entry name" value="GART"/>
</dbReference>
<dbReference type="NCBIfam" id="TIGR00639">
    <property type="entry name" value="PurN"/>
    <property type="match status" value="1"/>
</dbReference>
<dbReference type="GO" id="GO:0005829">
    <property type="term" value="C:cytosol"/>
    <property type="evidence" value="ECO:0007669"/>
    <property type="project" value="TreeGrafter"/>
</dbReference>
<dbReference type="EC" id="2.1.2.2" evidence="4"/>
<dbReference type="OrthoDB" id="9806170at2"/>
<protein>
    <recommendedName>
        <fullName evidence="4">Phosphoribosylglycinamide formyltransferase</fullName>
        <ecNumber evidence="4">2.1.2.2</ecNumber>
    </recommendedName>
</protein>
<evidence type="ECO:0000313" key="7">
    <source>
        <dbReference type="EMBL" id="TKJ89943.1"/>
    </source>
</evidence>
<dbReference type="Pfam" id="PF00551">
    <property type="entry name" value="Formyl_trans_N"/>
    <property type="match status" value="1"/>
</dbReference>
<gene>
    <name evidence="7" type="primary">purN</name>
    <name evidence="7" type="ORF">EpCFBP13511_11670</name>
    <name evidence="6" type="ORF">IFT93_18435</name>
</gene>
<organism evidence="7 8">
    <name type="scientific">Erwinia persicina</name>
    <dbReference type="NCBI Taxonomy" id="55211"/>
    <lineage>
        <taxon>Bacteria</taxon>
        <taxon>Pseudomonadati</taxon>
        <taxon>Pseudomonadota</taxon>
        <taxon>Gammaproteobacteria</taxon>
        <taxon>Enterobacterales</taxon>
        <taxon>Erwiniaceae</taxon>
        <taxon>Erwinia</taxon>
    </lineage>
</organism>
<keyword evidence="9" id="KW-1185">Reference proteome</keyword>
<dbReference type="EMBL" id="QGAC01000010">
    <property type="protein sequence ID" value="TKJ89943.1"/>
    <property type="molecule type" value="Genomic_DNA"/>
</dbReference>
<evidence type="ECO:0000313" key="8">
    <source>
        <dbReference type="Proteomes" id="UP000306393"/>
    </source>
</evidence>
<accession>A0A4U3F8N2</accession>
<dbReference type="Gene3D" id="3.40.50.170">
    <property type="entry name" value="Formyl transferase, N-terminal domain"/>
    <property type="match status" value="1"/>
</dbReference>
<dbReference type="PANTHER" id="PTHR43369:SF2">
    <property type="entry name" value="PHOSPHORIBOSYLGLYCINAMIDE FORMYLTRANSFERASE"/>
    <property type="match status" value="1"/>
</dbReference>
<evidence type="ECO:0000256" key="1">
    <source>
        <dbReference type="ARBA" id="ARBA00005054"/>
    </source>
</evidence>
<evidence type="ECO:0000259" key="5">
    <source>
        <dbReference type="Pfam" id="PF00551"/>
    </source>
</evidence>
<name>A0A4U3F8N2_9GAMM</name>
<keyword evidence="2 7" id="KW-0808">Transferase</keyword>
<evidence type="ECO:0000256" key="3">
    <source>
        <dbReference type="ARBA" id="ARBA00022755"/>
    </source>
</evidence>
<dbReference type="Proteomes" id="UP000306393">
    <property type="component" value="Unassembled WGS sequence"/>
</dbReference>
<comment type="caution">
    <text evidence="7">The sequence shown here is derived from an EMBL/GenBank/DDBJ whole genome shotgun (WGS) entry which is preliminary data.</text>
</comment>
<dbReference type="InterPro" id="IPR002376">
    <property type="entry name" value="Formyl_transf_N"/>
</dbReference>
<evidence type="ECO:0000256" key="4">
    <source>
        <dbReference type="NCBIfam" id="TIGR00639"/>
    </source>
</evidence>
<proteinExistence type="predicted"/>
<dbReference type="GO" id="GO:0004644">
    <property type="term" value="F:phosphoribosylglycinamide formyltransferase activity"/>
    <property type="evidence" value="ECO:0007669"/>
    <property type="project" value="UniProtKB-UniRule"/>
</dbReference>
<reference evidence="7 8" key="1">
    <citation type="journal article" date="2019" name="Sci. Rep.">
        <title>Differences in resource use lead to coexistence of seed-transmitted microbial populations.</title>
        <authorList>
            <person name="Torres-Cortes G."/>
            <person name="Garcia B.J."/>
            <person name="Compant S."/>
            <person name="Rezki S."/>
            <person name="Jones P."/>
            <person name="Preveaux A."/>
            <person name="Briand M."/>
            <person name="Roulet A."/>
            <person name="Bouchez O."/>
            <person name="Jacobson D."/>
            <person name="Barret M."/>
        </authorList>
    </citation>
    <scope>NUCLEOTIDE SEQUENCE [LARGE SCALE GENOMIC DNA]</scope>
    <source>
        <strain evidence="7 8">CFBP13511</strain>
    </source>
</reference>
<dbReference type="STRING" id="1219360.GCA_001571305_00075"/>
<feature type="domain" description="Formyl transferase N-terminal" evidence="5">
    <location>
        <begin position="2"/>
        <end position="182"/>
    </location>
</feature>
<dbReference type="SUPFAM" id="SSF53328">
    <property type="entry name" value="Formyltransferase"/>
    <property type="match status" value="1"/>
</dbReference>
<dbReference type="InterPro" id="IPR036477">
    <property type="entry name" value="Formyl_transf_N_sf"/>
</dbReference>
<dbReference type="Proteomes" id="UP000661012">
    <property type="component" value="Unassembled WGS sequence"/>
</dbReference>
<evidence type="ECO:0000313" key="9">
    <source>
        <dbReference type="Proteomes" id="UP000661012"/>
    </source>
</evidence>
<comment type="pathway">
    <text evidence="1">Purine metabolism; IMP biosynthesis via de novo pathway; N(2)-formyl-N(1)-(5-phospho-D-ribosyl)glycinamide from N(1)-(5-phospho-D-ribosyl)glycinamide (10-formyl THF route): step 1/1.</text>
</comment>
<dbReference type="AlphaFoldDB" id="A0A4U3F8N2"/>
<reference evidence="6 9" key="2">
    <citation type="journal article" date="2020" name="FEMS Microbiol. Ecol.">
        <title>Temporal dynamics of bacterial communities during seed development and maturation.</title>
        <authorList>
            <person name="Chesneau G."/>
            <person name="Torres-Cortes G."/>
            <person name="Briand M."/>
            <person name="Darrasse A."/>
            <person name="Preveaux A."/>
            <person name="Marais C."/>
            <person name="Jacques M.A."/>
            <person name="Shade A."/>
            <person name="Barret M."/>
        </authorList>
    </citation>
    <scope>NUCLEOTIDE SEQUENCE [LARGE SCALE GENOMIC DNA]</scope>
    <source>
        <strain evidence="6 9">CFBP13732</strain>
    </source>
</reference>
<evidence type="ECO:0000256" key="2">
    <source>
        <dbReference type="ARBA" id="ARBA00022679"/>
    </source>
</evidence>
<evidence type="ECO:0000313" key="6">
    <source>
        <dbReference type="EMBL" id="MBD8108370.1"/>
    </source>
</evidence>